<dbReference type="RefSeq" id="WP_091582298.1">
    <property type="nucleotide sequence ID" value="NZ_FNDU01000003.1"/>
</dbReference>
<feature type="signal peptide" evidence="1">
    <location>
        <begin position="1"/>
        <end position="25"/>
    </location>
</feature>
<evidence type="ECO:0000313" key="2">
    <source>
        <dbReference type="EMBL" id="SDH85239.1"/>
    </source>
</evidence>
<gene>
    <name evidence="2" type="ORF">SAMN05216352_10371</name>
</gene>
<name>A0A1G8FSW7_9BACI</name>
<evidence type="ECO:0000256" key="1">
    <source>
        <dbReference type="SAM" id="SignalP"/>
    </source>
</evidence>
<keyword evidence="3" id="KW-1185">Reference proteome</keyword>
<accession>A0A1G8FSW7</accession>
<dbReference type="STRING" id="930129.SAMN05216352_10371"/>
<reference evidence="2 3" key="1">
    <citation type="submission" date="2016-10" db="EMBL/GenBank/DDBJ databases">
        <authorList>
            <person name="de Groot N.N."/>
        </authorList>
    </citation>
    <scope>NUCLEOTIDE SEQUENCE [LARGE SCALE GENOMIC DNA]</scope>
    <source>
        <strain evidence="3">P4B,CCM 7963,CECT 7998,DSM 25260,IBRC-M 10614,KCTC 13821</strain>
    </source>
</reference>
<sequence length="86" mass="9938">MRSKWTMAVGSVLSAGIITASAVQAETKFAYIDREYWAHKYVCNNQNGEEEESVTFTTETPLHYESNVFYKDTEDFLQKNQQFLSI</sequence>
<dbReference type="Proteomes" id="UP000199017">
    <property type="component" value="Unassembled WGS sequence"/>
</dbReference>
<organism evidence="2 3">
    <name type="scientific">Alteribacillus bidgolensis</name>
    <dbReference type="NCBI Taxonomy" id="930129"/>
    <lineage>
        <taxon>Bacteria</taxon>
        <taxon>Bacillati</taxon>
        <taxon>Bacillota</taxon>
        <taxon>Bacilli</taxon>
        <taxon>Bacillales</taxon>
        <taxon>Bacillaceae</taxon>
        <taxon>Alteribacillus</taxon>
    </lineage>
</organism>
<dbReference type="EMBL" id="FNDU01000003">
    <property type="protein sequence ID" value="SDH85239.1"/>
    <property type="molecule type" value="Genomic_DNA"/>
</dbReference>
<protein>
    <submittedName>
        <fullName evidence="2">Uncharacterized protein</fullName>
    </submittedName>
</protein>
<keyword evidence="1" id="KW-0732">Signal</keyword>
<dbReference type="AlphaFoldDB" id="A0A1G8FSW7"/>
<evidence type="ECO:0000313" key="3">
    <source>
        <dbReference type="Proteomes" id="UP000199017"/>
    </source>
</evidence>
<proteinExistence type="predicted"/>
<feature type="chain" id="PRO_5011770069" evidence="1">
    <location>
        <begin position="26"/>
        <end position="86"/>
    </location>
</feature>